<evidence type="ECO:0000313" key="5">
    <source>
        <dbReference type="Proteomes" id="UP000059419"/>
    </source>
</evidence>
<evidence type="ECO:0000259" key="3">
    <source>
        <dbReference type="Pfam" id="PF07338"/>
    </source>
</evidence>
<organism evidence="4 5">
    <name type="scientific">Duffyella gerundensis</name>
    <dbReference type="NCBI Taxonomy" id="1619313"/>
    <lineage>
        <taxon>Bacteria</taxon>
        <taxon>Pseudomonadati</taxon>
        <taxon>Pseudomonadota</taxon>
        <taxon>Gammaproteobacteria</taxon>
        <taxon>Enterobacterales</taxon>
        <taxon>Erwiniaceae</taxon>
        <taxon>Duffyella</taxon>
    </lineage>
</organism>
<dbReference type="SUPFAM" id="SSF159871">
    <property type="entry name" value="YdgH-like"/>
    <property type="match status" value="1"/>
</dbReference>
<proteinExistence type="predicted"/>
<feature type="signal peptide" evidence="2">
    <location>
        <begin position="1"/>
        <end position="22"/>
    </location>
</feature>
<dbReference type="PANTHER" id="PTHR34156:SF5">
    <property type="entry name" value="OUTER MEMBRANE PROTEIN"/>
    <property type="match status" value="1"/>
</dbReference>
<sequence length="87" mass="8974">MKIKATLATLSLLSLLSFGASAAQLVTSQQAADLQPAGTISISGIGGAPTDYRAALSQKADEQGASAYKVIEARTGDSYHLTAELYK</sequence>
<dbReference type="Proteomes" id="UP000059419">
    <property type="component" value="Chromosome 1"/>
</dbReference>
<dbReference type="OrthoDB" id="6540189at2"/>
<dbReference type="InterPro" id="IPR051096">
    <property type="entry name" value="BhsA/McbA_stress_biofilm_assoc"/>
</dbReference>
<dbReference type="InterPro" id="IPR010854">
    <property type="entry name" value="YdgH/BhsA/McbA-like_dom"/>
</dbReference>
<dbReference type="PANTHER" id="PTHR34156">
    <property type="entry name" value="OUTER MEMBRANE PROTEIN-RELATED-RELATED"/>
    <property type="match status" value="1"/>
</dbReference>
<dbReference type="AlphaFoldDB" id="A0A0U5L0R5"/>
<name>A0A0U5L0R5_9GAMM</name>
<gene>
    <name evidence="4" type="ORF">EM595_0440</name>
</gene>
<dbReference type="EMBL" id="LN907827">
    <property type="protein sequence ID" value="CUU22677.1"/>
    <property type="molecule type" value="Genomic_DNA"/>
</dbReference>
<dbReference type="Gene3D" id="3.30.1660.10">
    <property type="entry name" value="Flavin-binding protein dodecin"/>
    <property type="match status" value="1"/>
</dbReference>
<protein>
    <submittedName>
        <fullName evidence="4">Putative secreted protein</fullName>
    </submittedName>
</protein>
<accession>A0A0U5L0R5</accession>
<dbReference type="KEGG" id="ege:EM595_0440"/>
<dbReference type="GeneID" id="84614562"/>
<feature type="domain" description="YdgH/BhsA/McbA-like" evidence="3">
    <location>
        <begin position="34"/>
        <end position="87"/>
    </location>
</feature>
<dbReference type="Pfam" id="PF07338">
    <property type="entry name" value="YdgH_BhsA-like"/>
    <property type="match status" value="1"/>
</dbReference>
<evidence type="ECO:0000313" key="4">
    <source>
        <dbReference type="EMBL" id="CUU22677.1"/>
    </source>
</evidence>
<evidence type="ECO:0000256" key="1">
    <source>
        <dbReference type="ARBA" id="ARBA00022729"/>
    </source>
</evidence>
<dbReference type="RefSeq" id="WP_067427455.1">
    <property type="nucleotide sequence ID" value="NZ_CP072598.1"/>
</dbReference>
<dbReference type="InterPro" id="IPR036275">
    <property type="entry name" value="YdgH-like_sf"/>
</dbReference>
<dbReference type="STRING" id="1619313.EM595_0440"/>
<dbReference type="PATRIC" id="fig|1619313.3.peg.455"/>
<dbReference type="InterPro" id="IPR025543">
    <property type="entry name" value="Dodecin-like"/>
</dbReference>
<reference evidence="5" key="1">
    <citation type="submission" date="2015-11" db="EMBL/GenBank/DDBJ databases">
        <authorList>
            <person name="Blom J."/>
        </authorList>
    </citation>
    <scope>NUCLEOTIDE SEQUENCE [LARGE SCALE GENOMIC DNA]</scope>
</reference>
<evidence type="ECO:0000256" key="2">
    <source>
        <dbReference type="SAM" id="SignalP"/>
    </source>
</evidence>
<dbReference type="InterPro" id="IPR047775">
    <property type="entry name" value="Stress_YhcN-like"/>
</dbReference>
<keyword evidence="1 2" id="KW-0732">Signal</keyword>
<feature type="chain" id="PRO_5006860979" evidence="2">
    <location>
        <begin position="23"/>
        <end position="87"/>
    </location>
</feature>
<keyword evidence="5" id="KW-1185">Reference proteome</keyword>
<dbReference type="NCBIfam" id="NF033776">
    <property type="entry name" value="stress_YhcN"/>
    <property type="match status" value="1"/>
</dbReference>